<sequence>MKLLWLSALLLSQSVLAYCPDENQQVALQGTLIQQTRPGAPNYESIKEGDEAVTYDYLQLDQPFECDVNGESENVPLVQLVLIDKAKIGYADLAPRLGKEVIVTGKTMYAQAGRHYTPVLLIVDGVKHVTP</sequence>
<evidence type="ECO:0000313" key="4">
    <source>
        <dbReference type="Proteomes" id="UP001411173"/>
    </source>
</evidence>
<accession>A0ABU9VAU1</accession>
<protein>
    <submittedName>
        <fullName evidence="3">DUF4431 domain-containing protein</fullName>
    </submittedName>
</protein>
<evidence type="ECO:0000259" key="2">
    <source>
        <dbReference type="Pfam" id="PF14485"/>
    </source>
</evidence>
<comment type="caution">
    <text evidence="3">The sequence shown here is derived from an EMBL/GenBank/DDBJ whole genome shotgun (WGS) entry which is preliminary data.</text>
</comment>
<dbReference type="Proteomes" id="UP001411173">
    <property type="component" value="Unassembled WGS sequence"/>
</dbReference>
<dbReference type="InterPro" id="IPR027826">
    <property type="entry name" value="DUF4431"/>
</dbReference>
<dbReference type="EMBL" id="JBCIVJ010000028">
    <property type="protein sequence ID" value="MEN0581780.1"/>
    <property type="molecule type" value="Genomic_DNA"/>
</dbReference>
<evidence type="ECO:0000256" key="1">
    <source>
        <dbReference type="SAM" id="SignalP"/>
    </source>
</evidence>
<evidence type="ECO:0000313" key="3">
    <source>
        <dbReference type="EMBL" id="MEN0581780.1"/>
    </source>
</evidence>
<organism evidence="3 4">
    <name type="scientific">Phytobacter palmae</name>
    <dbReference type="NCBI Taxonomy" id="1855371"/>
    <lineage>
        <taxon>Bacteria</taxon>
        <taxon>Pseudomonadati</taxon>
        <taxon>Pseudomonadota</taxon>
        <taxon>Gammaproteobacteria</taxon>
        <taxon>Enterobacterales</taxon>
        <taxon>Enterobacteriaceae</taxon>
        <taxon>Phytobacter</taxon>
    </lineage>
</organism>
<name>A0ABU9VAU1_9ENTR</name>
<proteinExistence type="predicted"/>
<reference evidence="3 4" key="1">
    <citation type="submission" date="2024-02" db="EMBL/GenBank/DDBJ databases">
        <title>Whole genome of MDR Enterobacteriaceae from southern Thailand.</title>
        <authorList>
            <person name="Surachat K."/>
        </authorList>
    </citation>
    <scope>NUCLEOTIDE SEQUENCE [LARGE SCALE GENOMIC DNA]</scope>
    <source>
        <strain evidence="3 4">PSU_29</strain>
    </source>
</reference>
<feature type="domain" description="DUF4431" evidence="2">
    <location>
        <begin position="78"/>
        <end position="126"/>
    </location>
</feature>
<keyword evidence="4" id="KW-1185">Reference proteome</keyword>
<gene>
    <name evidence="3" type="ORF">AAIG39_22660</name>
</gene>
<dbReference type="RefSeq" id="WP_343194771.1">
    <property type="nucleotide sequence ID" value="NZ_JBCIVJ010000028.1"/>
</dbReference>
<dbReference type="Pfam" id="PF14485">
    <property type="entry name" value="DUF4431"/>
    <property type="match status" value="1"/>
</dbReference>
<feature type="chain" id="PRO_5045374079" evidence="1">
    <location>
        <begin position="18"/>
        <end position="131"/>
    </location>
</feature>
<keyword evidence="1" id="KW-0732">Signal</keyword>
<feature type="signal peptide" evidence="1">
    <location>
        <begin position="1"/>
        <end position="17"/>
    </location>
</feature>